<dbReference type="SUPFAM" id="SSF57889">
    <property type="entry name" value="Cysteine-rich domain"/>
    <property type="match status" value="1"/>
</dbReference>
<dbReference type="PROSITE" id="PS50011">
    <property type="entry name" value="PROTEIN_KINASE_DOM"/>
    <property type="match status" value="1"/>
</dbReference>
<dbReference type="CDD" id="cd20794">
    <property type="entry name" value="C1_aPKC"/>
    <property type="match status" value="1"/>
</dbReference>
<dbReference type="GO" id="GO:0004674">
    <property type="term" value="F:protein serine/threonine kinase activity"/>
    <property type="evidence" value="ECO:0007669"/>
    <property type="project" value="UniProtKB-KW"/>
</dbReference>
<evidence type="ECO:0000256" key="6">
    <source>
        <dbReference type="ARBA" id="ARBA00022741"/>
    </source>
</evidence>
<evidence type="ECO:0000313" key="18">
    <source>
        <dbReference type="Proteomes" id="UP000298787"/>
    </source>
</evidence>
<dbReference type="InterPro" id="IPR020454">
    <property type="entry name" value="DAG/PE-bd"/>
</dbReference>
<dbReference type="PROSITE" id="PS00479">
    <property type="entry name" value="ZF_DAG_PE_1"/>
    <property type="match status" value="1"/>
</dbReference>
<evidence type="ECO:0000256" key="8">
    <source>
        <dbReference type="ARBA" id="ARBA00022833"/>
    </source>
</evidence>
<comment type="similarity">
    <text evidence="13">Belongs to the protein kinase superfamily.</text>
</comment>
<keyword evidence="9 12" id="KW-0067">ATP-binding</keyword>
<evidence type="ECO:0000256" key="14">
    <source>
        <dbReference type="SAM" id="MobiDB-lite"/>
    </source>
</evidence>
<dbReference type="PROSITE" id="PS50081">
    <property type="entry name" value="ZF_DAG_PE_2"/>
    <property type="match status" value="1"/>
</dbReference>
<dbReference type="GO" id="GO:0035556">
    <property type="term" value="P:intracellular signal transduction"/>
    <property type="evidence" value="ECO:0007669"/>
    <property type="project" value="TreeGrafter"/>
</dbReference>
<feature type="domain" description="Phorbol-ester/DAG-type" evidence="16">
    <location>
        <begin position="66"/>
        <end position="116"/>
    </location>
</feature>
<dbReference type="SMART" id="SM00220">
    <property type="entry name" value="S_TKc"/>
    <property type="match status" value="1"/>
</dbReference>
<keyword evidence="8" id="KW-0862">Zinc</keyword>
<dbReference type="Pfam" id="PF00069">
    <property type="entry name" value="Pkinase"/>
    <property type="match status" value="1"/>
</dbReference>
<evidence type="ECO:0000256" key="11">
    <source>
        <dbReference type="ARBA" id="ARBA00048679"/>
    </source>
</evidence>
<dbReference type="SUPFAM" id="SSF56112">
    <property type="entry name" value="Protein kinase-like (PK-like)"/>
    <property type="match status" value="1"/>
</dbReference>
<evidence type="ECO:0000256" key="13">
    <source>
        <dbReference type="RuleBase" id="RU000304"/>
    </source>
</evidence>
<evidence type="ECO:0000256" key="12">
    <source>
        <dbReference type="PROSITE-ProRule" id="PRU10141"/>
    </source>
</evidence>
<feature type="region of interest" description="Disordered" evidence="14">
    <location>
        <begin position="1"/>
        <end position="48"/>
    </location>
</feature>
<accession>A0A4U5UQ51</accession>
<dbReference type="PANTHER" id="PTHR24356:SF170">
    <property type="entry name" value="PROTEIN KINASE C ZETA TYPE"/>
    <property type="match status" value="1"/>
</dbReference>
<evidence type="ECO:0000256" key="5">
    <source>
        <dbReference type="ARBA" id="ARBA00022723"/>
    </source>
</evidence>
<organism evidence="17 18">
    <name type="scientific">Collichthys lucidus</name>
    <name type="common">Big head croaker</name>
    <name type="synonym">Sciaena lucida</name>
    <dbReference type="NCBI Taxonomy" id="240159"/>
    <lineage>
        <taxon>Eukaryota</taxon>
        <taxon>Metazoa</taxon>
        <taxon>Chordata</taxon>
        <taxon>Craniata</taxon>
        <taxon>Vertebrata</taxon>
        <taxon>Euteleostomi</taxon>
        <taxon>Actinopterygii</taxon>
        <taxon>Neopterygii</taxon>
        <taxon>Teleostei</taxon>
        <taxon>Neoteleostei</taxon>
        <taxon>Acanthomorphata</taxon>
        <taxon>Eupercaria</taxon>
        <taxon>Sciaenidae</taxon>
        <taxon>Collichthys</taxon>
    </lineage>
</organism>
<dbReference type="InterPro" id="IPR046349">
    <property type="entry name" value="C1-like_sf"/>
</dbReference>
<evidence type="ECO:0000256" key="9">
    <source>
        <dbReference type="ARBA" id="ARBA00022840"/>
    </source>
</evidence>
<dbReference type="PRINTS" id="PR00008">
    <property type="entry name" value="DAGPEDOMAIN"/>
</dbReference>
<dbReference type="InterPro" id="IPR017441">
    <property type="entry name" value="Protein_kinase_ATP_BS"/>
</dbReference>
<dbReference type="InterPro" id="IPR002219">
    <property type="entry name" value="PKC_DAG/PE"/>
</dbReference>
<evidence type="ECO:0000256" key="3">
    <source>
        <dbReference type="ARBA" id="ARBA00022553"/>
    </source>
</evidence>
<evidence type="ECO:0000313" key="17">
    <source>
        <dbReference type="EMBL" id="TKS76969.1"/>
    </source>
</evidence>
<feature type="region of interest" description="Disordered" evidence="14">
    <location>
        <begin position="121"/>
        <end position="145"/>
    </location>
</feature>
<dbReference type="GO" id="GO:0046872">
    <property type="term" value="F:metal ion binding"/>
    <property type="evidence" value="ECO:0007669"/>
    <property type="project" value="UniProtKB-KW"/>
</dbReference>
<evidence type="ECO:0000259" key="15">
    <source>
        <dbReference type="PROSITE" id="PS50011"/>
    </source>
</evidence>
<dbReference type="InterPro" id="IPR000719">
    <property type="entry name" value="Prot_kinase_dom"/>
</dbReference>
<dbReference type="InterPro" id="IPR008271">
    <property type="entry name" value="Ser/Thr_kinase_AS"/>
</dbReference>
<comment type="catalytic activity">
    <reaction evidence="11">
        <text>L-seryl-[protein] + ATP = O-phospho-L-seryl-[protein] + ADP + H(+)</text>
        <dbReference type="Rhea" id="RHEA:17989"/>
        <dbReference type="Rhea" id="RHEA-COMP:9863"/>
        <dbReference type="Rhea" id="RHEA-COMP:11604"/>
        <dbReference type="ChEBI" id="CHEBI:15378"/>
        <dbReference type="ChEBI" id="CHEBI:29999"/>
        <dbReference type="ChEBI" id="CHEBI:30616"/>
        <dbReference type="ChEBI" id="CHEBI:83421"/>
        <dbReference type="ChEBI" id="CHEBI:456216"/>
        <dbReference type="EC" id="2.7.11.1"/>
    </reaction>
</comment>
<name>A0A4U5UQ51_COLLU</name>
<dbReference type="Gene3D" id="3.30.200.20">
    <property type="entry name" value="Phosphorylase Kinase, domain 1"/>
    <property type="match status" value="1"/>
</dbReference>
<dbReference type="SMART" id="SM00109">
    <property type="entry name" value="C1"/>
    <property type="match status" value="1"/>
</dbReference>
<evidence type="ECO:0000256" key="2">
    <source>
        <dbReference type="ARBA" id="ARBA00022527"/>
    </source>
</evidence>
<dbReference type="FunFam" id="3.30.200.20:FF:000070">
    <property type="entry name" value="Protein kinase C"/>
    <property type="match status" value="1"/>
</dbReference>
<feature type="binding site" evidence="12">
    <location>
        <position position="227"/>
    </location>
    <ligand>
        <name>ATP</name>
        <dbReference type="ChEBI" id="CHEBI:30616"/>
    </ligand>
</feature>
<keyword evidence="3" id="KW-0597">Phosphoprotein</keyword>
<dbReference type="EC" id="2.7.11.1" evidence="1"/>
<keyword evidence="2 13" id="KW-0723">Serine/threonine-protein kinase</keyword>
<evidence type="ECO:0000256" key="10">
    <source>
        <dbReference type="ARBA" id="ARBA00047899"/>
    </source>
</evidence>
<dbReference type="GO" id="GO:0005524">
    <property type="term" value="F:ATP binding"/>
    <property type="evidence" value="ECO:0007669"/>
    <property type="project" value="UniProtKB-UniRule"/>
</dbReference>
<feature type="domain" description="Protein kinase" evidence="15">
    <location>
        <begin position="194"/>
        <end position="322"/>
    </location>
</feature>
<comment type="catalytic activity">
    <reaction evidence="10">
        <text>L-threonyl-[protein] + ATP = O-phospho-L-threonyl-[protein] + ADP + H(+)</text>
        <dbReference type="Rhea" id="RHEA:46608"/>
        <dbReference type="Rhea" id="RHEA-COMP:11060"/>
        <dbReference type="Rhea" id="RHEA-COMP:11605"/>
        <dbReference type="ChEBI" id="CHEBI:15378"/>
        <dbReference type="ChEBI" id="CHEBI:30013"/>
        <dbReference type="ChEBI" id="CHEBI:30616"/>
        <dbReference type="ChEBI" id="CHEBI:61977"/>
        <dbReference type="ChEBI" id="CHEBI:456216"/>
        <dbReference type="EC" id="2.7.11.1"/>
    </reaction>
</comment>
<feature type="compositionally biased region" description="Basic and acidic residues" evidence="14">
    <location>
        <begin position="37"/>
        <end position="48"/>
    </location>
</feature>
<keyword evidence="7 17" id="KW-0418">Kinase</keyword>
<keyword evidence="18" id="KW-1185">Reference proteome</keyword>
<dbReference type="Gene3D" id="3.30.60.20">
    <property type="match status" value="1"/>
</dbReference>
<dbReference type="PANTHER" id="PTHR24356">
    <property type="entry name" value="SERINE/THREONINE-PROTEIN KINASE"/>
    <property type="match status" value="1"/>
</dbReference>
<dbReference type="PROSITE" id="PS00107">
    <property type="entry name" value="PROTEIN_KINASE_ATP"/>
    <property type="match status" value="1"/>
</dbReference>
<evidence type="ECO:0000256" key="7">
    <source>
        <dbReference type="ARBA" id="ARBA00022777"/>
    </source>
</evidence>
<dbReference type="Gene3D" id="1.10.510.10">
    <property type="entry name" value="Transferase(Phosphotransferase) domain 1"/>
    <property type="match status" value="1"/>
</dbReference>
<feature type="compositionally biased region" description="Basic and acidic residues" evidence="14">
    <location>
        <begin position="1"/>
        <end position="23"/>
    </location>
</feature>
<dbReference type="PROSITE" id="PS00108">
    <property type="entry name" value="PROTEIN_KINASE_ST"/>
    <property type="match status" value="1"/>
</dbReference>
<gene>
    <name evidence="17" type="ORF">D9C73_011059</name>
</gene>
<reference evidence="17 18" key="1">
    <citation type="submission" date="2019-01" db="EMBL/GenBank/DDBJ databases">
        <title>Genome Assembly of Collichthys lucidus.</title>
        <authorList>
            <person name="Cai M."/>
            <person name="Xiao S."/>
        </authorList>
    </citation>
    <scope>NUCLEOTIDE SEQUENCE [LARGE SCALE GENOMIC DNA]</scope>
    <source>
        <strain evidence="17">JT15FE1705JMU</strain>
        <tissue evidence="17">Muscle</tissue>
    </source>
</reference>
<dbReference type="Pfam" id="PF00130">
    <property type="entry name" value="C1_1"/>
    <property type="match status" value="1"/>
</dbReference>
<keyword evidence="4" id="KW-0808">Transferase</keyword>
<keyword evidence="5" id="KW-0479">Metal-binding</keyword>
<proteinExistence type="inferred from homology"/>
<dbReference type="STRING" id="240159.A0A4U5UQ51"/>
<keyword evidence="6 12" id="KW-0547">Nucleotide-binding</keyword>
<dbReference type="FunFam" id="3.30.60.20:FF:000012">
    <property type="entry name" value="Protein kinase C"/>
    <property type="match status" value="1"/>
</dbReference>
<dbReference type="InterPro" id="IPR011009">
    <property type="entry name" value="Kinase-like_dom_sf"/>
</dbReference>
<dbReference type="Proteomes" id="UP000298787">
    <property type="component" value="Chromosome 10"/>
</dbReference>
<sequence>MEANKKGGGGERERATERHERSSPVRAGGGGGGGGRGRHDEERSSRGESIYRRGARRWRKLYRVNGHLFQAKRFNRKAYCGHCSERIWGLGRQGYKCINCKLLVHKRCHRLIPQTCQRLMDPVMPSQEPPSDAKSEEVDLPPDDAEDTDGISFLPHNCTVDKSEDADTEDIKAVVDGIDGIKLSQGLALGLGDFDLIRVIGRGSYAKVLLVRLKKNEQVYAMKVVKKELVHDDEDIDWVQTEKHVFEQASTNPFLVGLHSCFQTQSRFYAAEICIALNFLHEKGIIYRDLKLDNVLLDHEGHIKLTDYGMCKPIPGGLTTSS</sequence>
<dbReference type="InterPro" id="IPR050236">
    <property type="entry name" value="Ser_Thr_kinase_AGC"/>
</dbReference>
<dbReference type="AlphaFoldDB" id="A0A4U5UQ51"/>
<evidence type="ECO:0000256" key="4">
    <source>
        <dbReference type="ARBA" id="ARBA00022679"/>
    </source>
</evidence>
<dbReference type="EMBL" id="CM014087">
    <property type="protein sequence ID" value="TKS76969.1"/>
    <property type="molecule type" value="Genomic_DNA"/>
</dbReference>
<evidence type="ECO:0000259" key="16">
    <source>
        <dbReference type="PROSITE" id="PS50081"/>
    </source>
</evidence>
<protein>
    <recommendedName>
        <fullName evidence="1">non-specific serine/threonine protein kinase</fullName>
        <ecNumber evidence="1">2.7.11.1</ecNumber>
    </recommendedName>
</protein>
<evidence type="ECO:0000256" key="1">
    <source>
        <dbReference type="ARBA" id="ARBA00012513"/>
    </source>
</evidence>